<evidence type="ECO:0000256" key="3">
    <source>
        <dbReference type="ARBA" id="ARBA00010231"/>
    </source>
</evidence>
<dbReference type="EC" id="5.4.2.2" evidence="4"/>
<dbReference type="GO" id="GO:0046872">
    <property type="term" value="F:metal ion binding"/>
    <property type="evidence" value="ECO:0007669"/>
    <property type="project" value="UniProtKB-KW"/>
</dbReference>
<evidence type="ECO:0000256" key="1">
    <source>
        <dbReference type="ARBA" id="ARBA00000443"/>
    </source>
</evidence>
<evidence type="ECO:0000256" key="7">
    <source>
        <dbReference type="ARBA" id="ARBA00022723"/>
    </source>
</evidence>
<dbReference type="KEGG" id="som:SOMG_02569"/>
<evidence type="ECO:0000256" key="12">
    <source>
        <dbReference type="ARBA" id="ARBA00049409"/>
    </source>
</evidence>
<dbReference type="InterPro" id="IPR016055">
    <property type="entry name" value="A-D-PHexomutase_a/b/a-I/II/III"/>
</dbReference>
<evidence type="ECO:0000256" key="6">
    <source>
        <dbReference type="ARBA" id="ARBA00022553"/>
    </source>
</evidence>
<dbReference type="CDD" id="cd03085">
    <property type="entry name" value="PGM1"/>
    <property type="match status" value="1"/>
</dbReference>
<name>A0AAE9WDV0_9SCHI</name>
<keyword evidence="10" id="KW-0119">Carbohydrate metabolism</keyword>
<dbReference type="NCBIfam" id="NF005737">
    <property type="entry name" value="PRK07564.1-1"/>
    <property type="match status" value="1"/>
</dbReference>
<dbReference type="Gene3D" id="3.40.120.10">
    <property type="entry name" value="Alpha-D-Glucose-1,6-Bisphosphate, subunit A, domain 3"/>
    <property type="match status" value="3"/>
</dbReference>
<comment type="cofactor">
    <cofactor evidence="2">
        <name>Mg(2+)</name>
        <dbReference type="ChEBI" id="CHEBI:18420"/>
    </cofactor>
</comment>
<dbReference type="PANTHER" id="PTHR22573">
    <property type="entry name" value="PHOSPHOHEXOMUTASE FAMILY MEMBER"/>
    <property type="match status" value="1"/>
</dbReference>
<keyword evidence="5" id="KW-0313">Glucose metabolism</keyword>
<dbReference type="GeneID" id="80876050"/>
<proteinExistence type="inferred from homology"/>
<keyword evidence="7" id="KW-0479">Metal-binding</keyword>
<dbReference type="FunFam" id="3.40.120.10:FF:000005">
    <property type="entry name" value="Phosphoglucomutase 5"/>
    <property type="match status" value="1"/>
</dbReference>
<evidence type="ECO:0000259" key="15">
    <source>
        <dbReference type="Pfam" id="PF02880"/>
    </source>
</evidence>
<keyword evidence="8" id="KW-0460">Magnesium</keyword>
<evidence type="ECO:0000256" key="2">
    <source>
        <dbReference type="ARBA" id="ARBA00001946"/>
    </source>
</evidence>
<evidence type="ECO:0000256" key="9">
    <source>
        <dbReference type="ARBA" id="ARBA00023235"/>
    </source>
</evidence>
<feature type="domain" description="Alpha-D-phosphohexomutase alpha/beta/alpha" evidence="15">
    <location>
        <begin position="314"/>
        <end position="411"/>
    </location>
</feature>
<dbReference type="Pfam" id="PF02878">
    <property type="entry name" value="PGM_PMM_I"/>
    <property type="match status" value="1"/>
</dbReference>
<dbReference type="Pfam" id="PF24947">
    <property type="entry name" value="PGM1_C_vert_fung"/>
    <property type="match status" value="1"/>
</dbReference>
<dbReference type="InterPro" id="IPR005841">
    <property type="entry name" value="Alpha-D-phosphohexomutase_SF"/>
</dbReference>
<dbReference type="Gene3D" id="3.30.310.50">
    <property type="entry name" value="Alpha-D-phosphohexomutase, C-terminal domain"/>
    <property type="match status" value="1"/>
</dbReference>
<dbReference type="RefSeq" id="XP_056038643.1">
    <property type="nucleotide sequence ID" value="XM_056181361.1"/>
</dbReference>
<comment type="catalytic activity">
    <reaction evidence="1">
        <text>alpha-D-glucose 1-phosphate = alpha-D-glucose 6-phosphate</text>
        <dbReference type="Rhea" id="RHEA:23536"/>
        <dbReference type="ChEBI" id="CHEBI:58225"/>
        <dbReference type="ChEBI" id="CHEBI:58601"/>
        <dbReference type="EC" id="5.4.2.2"/>
    </reaction>
</comment>
<dbReference type="GO" id="GO:0005829">
    <property type="term" value="C:cytosol"/>
    <property type="evidence" value="ECO:0007669"/>
    <property type="project" value="TreeGrafter"/>
</dbReference>
<evidence type="ECO:0000256" key="11">
    <source>
        <dbReference type="ARBA" id="ARBA00049318"/>
    </source>
</evidence>
<feature type="domain" description="Alpha-D-phosphohexomutase alpha/beta/alpha" evidence="14">
    <location>
        <begin position="184"/>
        <end position="287"/>
    </location>
</feature>
<evidence type="ECO:0000259" key="14">
    <source>
        <dbReference type="Pfam" id="PF02879"/>
    </source>
</evidence>
<dbReference type="InterPro" id="IPR005845">
    <property type="entry name" value="A-D-PHexomutase_a/b/a-II"/>
</dbReference>
<dbReference type="Pfam" id="PF02880">
    <property type="entry name" value="PGM_PMM_III"/>
    <property type="match status" value="1"/>
</dbReference>
<dbReference type="InterPro" id="IPR045244">
    <property type="entry name" value="PGM"/>
</dbReference>
<dbReference type="PANTHER" id="PTHR22573:SF2">
    <property type="entry name" value="PHOSPHOGLUCOMUTASE"/>
    <property type="match status" value="1"/>
</dbReference>
<gene>
    <name evidence="16" type="primary">pgm1</name>
    <name evidence="16" type="ORF">SOMG_02569</name>
</gene>
<dbReference type="InterPro" id="IPR005844">
    <property type="entry name" value="A-D-PHexomutase_a/b/a-I"/>
</dbReference>
<dbReference type="SUPFAM" id="SSF55957">
    <property type="entry name" value="Phosphoglucomutase, C-terminal domain"/>
    <property type="match status" value="1"/>
</dbReference>
<reference evidence="16 17" key="1">
    <citation type="journal article" date="2023" name="G3 (Bethesda)">
        <title>A high-quality reference genome for the fission yeast Schizosaccharomyces osmophilus.</title>
        <authorList>
            <person name="Jia G.S."/>
            <person name="Zhang W.C."/>
            <person name="Liang Y."/>
            <person name="Liu X.H."/>
            <person name="Rhind N."/>
            <person name="Pidoux A."/>
            <person name="Brysch-Herzberg M."/>
            <person name="Du L.L."/>
        </authorList>
    </citation>
    <scope>NUCLEOTIDE SEQUENCE [LARGE SCALE GENOMIC DNA]</scope>
    <source>
        <strain evidence="16 17">CBS 15793</strain>
    </source>
</reference>
<dbReference type="InterPro" id="IPR036900">
    <property type="entry name" value="A-D-PHexomutase_C_sf"/>
</dbReference>
<dbReference type="AlphaFoldDB" id="A0AAE9WDV0"/>
<evidence type="ECO:0000256" key="4">
    <source>
        <dbReference type="ARBA" id="ARBA00012728"/>
    </source>
</evidence>
<dbReference type="PRINTS" id="PR00509">
    <property type="entry name" value="PGMPMM"/>
</dbReference>
<evidence type="ECO:0000313" key="16">
    <source>
        <dbReference type="EMBL" id="WBW74400.1"/>
    </source>
</evidence>
<evidence type="ECO:0000313" key="17">
    <source>
        <dbReference type="Proteomes" id="UP001212411"/>
    </source>
</evidence>
<evidence type="ECO:0000256" key="8">
    <source>
        <dbReference type="ARBA" id="ARBA00022842"/>
    </source>
</evidence>
<keyword evidence="17" id="KW-1185">Reference proteome</keyword>
<keyword evidence="6" id="KW-0597">Phosphoprotein</keyword>
<dbReference type="Pfam" id="PF02879">
    <property type="entry name" value="PGM_PMM_II"/>
    <property type="match status" value="1"/>
</dbReference>
<dbReference type="InterPro" id="IPR005846">
    <property type="entry name" value="A-D-PHexomutase_a/b/a-III"/>
</dbReference>
<organism evidence="16 17">
    <name type="scientific">Schizosaccharomyces osmophilus</name>
    <dbReference type="NCBI Taxonomy" id="2545709"/>
    <lineage>
        <taxon>Eukaryota</taxon>
        <taxon>Fungi</taxon>
        <taxon>Dikarya</taxon>
        <taxon>Ascomycota</taxon>
        <taxon>Taphrinomycotina</taxon>
        <taxon>Schizosaccharomycetes</taxon>
        <taxon>Schizosaccharomycetales</taxon>
        <taxon>Schizosaccharomycetaceae</taxon>
        <taxon>Schizosaccharomyces</taxon>
    </lineage>
</organism>
<comment type="similarity">
    <text evidence="3">Belongs to the phosphohexose mutase family.</text>
</comment>
<dbReference type="FunFam" id="3.40.120.10:FF:000004">
    <property type="entry name" value="Phosphoglucomutase 5"/>
    <property type="match status" value="1"/>
</dbReference>
<keyword evidence="9" id="KW-0413">Isomerase</keyword>
<dbReference type="EMBL" id="CP115612">
    <property type="protein sequence ID" value="WBW74400.1"/>
    <property type="molecule type" value="Genomic_DNA"/>
</dbReference>
<feature type="domain" description="Alpha-D-phosphohexomutase alpha/beta/alpha" evidence="13">
    <location>
        <begin position="13"/>
        <end position="153"/>
    </location>
</feature>
<dbReference type="GO" id="GO:0006006">
    <property type="term" value="P:glucose metabolic process"/>
    <property type="evidence" value="ECO:0007669"/>
    <property type="project" value="UniProtKB-KW"/>
</dbReference>
<accession>A0AAE9WDV0</accession>
<protein>
    <recommendedName>
        <fullName evidence="4">phosphoglucomutase (alpha-D-glucose-1,6-bisphosphate-dependent)</fullName>
        <ecNumber evidence="4">5.4.2.2</ecNumber>
    </recommendedName>
</protein>
<dbReference type="SUPFAM" id="SSF53738">
    <property type="entry name" value="Phosphoglucomutase, first 3 domains"/>
    <property type="match status" value="3"/>
</dbReference>
<evidence type="ECO:0000256" key="10">
    <source>
        <dbReference type="ARBA" id="ARBA00023277"/>
    </source>
</evidence>
<comment type="catalytic activity">
    <reaction evidence="12">
        <text>O-phospho-L-seryl-[protein] + alpha-D-glucose 1-phosphate = alpha-D-glucose 1,6-bisphosphate + L-seryl-[protein]</text>
        <dbReference type="Rhea" id="RHEA:68748"/>
        <dbReference type="Rhea" id="RHEA-COMP:9863"/>
        <dbReference type="Rhea" id="RHEA-COMP:11604"/>
        <dbReference type="ChEBI" id="CHEBI:29999"/>
        <dbReference type="ChEBI" id="CHEBI:58392"/>
        <dbReference type="ChEBI" id="CHEBI:58601"/>
        <dbReference type="ChEBI" id="CHEBI:83421"/>
    </reaction>
</comment>
<dbReference type="GO" id="GO:0004614">
    <property type="term" value="F:phosphoglucomutase activity"/>
    <property type="evidence" value="ECO:0007669"/>
    <property type="project" value="UniProtKB-EC"/>
</dbReference>
<comment type="catalytic activity">
    <reaction evidence="11">
        <text>alpha-D-glucose 1,6-bisphosphate + L-seryl-[protein] = O-phospho-L-seryl-[protein] + alpha-D-glucose 6-phosphate</text>
        <dbReference type="Rhea" id="RHEA:68752"/>
        <dbReference type="Rhea" id="RHEA-COMP:9863"/>
        <dbReference type="Rhea" id="RHEA-COMP:11604"/>
        <dbReference type="ChEBI" id="CHEBI:29999"/>
        <dbReference type="ChEBI" id="CHEBI:58225"/>
        <dbReference type="ChEBI" id="CHEBI:58392"/>
        <dbReference type="ChEBI" id="CHEBI:83421"/>
    </reaction>
</comment>
<dbReference type="FunFam" id="3.40.120.10:FF:000006">
    <property type="entry name" value="Phosphoglucomutase PgmA"/>
    <property type="match status" value="1"/>
</dbReference>
<dbReference type="FunFam" id="3.30.310.50:FF:000002">
    <property type="entry name" value="Phosphoglucomutase 5"/>
    <property type="match status" value="1"/>
</dbReference>
<evidence type="ECO:0000259" key="13">
    <source>
        <dbReference type="Pfam" id="PF02878"/>
    </source>
</evidence>
<sequence length="554" mass="60656">MIETIATKPFEGQRPGTSGLRKKVTVFQQPGYLENFVQATMDVVEPSSKGSKLVLGGDGRYLNDHAIQVICSIAAGNGVEKLVIGVDGYLSTPAASHIIRKYKLHGGIILTASHNAGGPNNDFGIKYNLSNGAPAPEGVTDKMYSITKTISEYKRVQIPQVDLSTVGERKYGPLTVEIIDPVKDYVEFMKQIFDFNLIRSFISKNPDFTFVFDALHGVTGPYGLAIFHKELGLPENSCDNCQPLKDFGGGHPDPNLTYAKSLVERVKREKIVFGAASDGDGDRNMIYGYESFVTPSDSVALIAHHADLIPYFREGGIHGYARSMPTSGAIDLVGKYKGKAVYEVPTGWKFFCNLFDAKRLSVCGEESFGTGSDHIREKDGMWGILSWLNILAALNAQNPKIKTIKDVMKDFYSIYGRTFFTRYDYEELDGEGASKVIQKFRSIVEAKDATGKEVAPGFVIAKAGDFVYHDVVDGSVSEHQGLYAKFENGSRIVTRLSGTGSSGATLRLYIEKHESDASKYEVDTQEALKPVIGVALDLLSLEALTGRKEPTVIT</sequence>
<evidence type="ECO:0000256" key="5">
    <source>
        <dbReference type="ARBA" id="ARBA00022526"/>
    </source>
</evidence>
<dbReference type="Proteomes" id="UP001212411">
    <property type="component" value="Chromosome 2"/>
</dbReference>